<keyword evidence="3" id="KW-1185">Reference proteome</keyword>
<dbReference type="GO" id="GO:0016887">
    <property type="term" value="F:ATP hydrolysis activity"/>
    <property type="evidence" value="ECO:0007669"/>
    <property type="project" value="InterPro"/>
</dbReference>
<feature type="domain" description="ATPase AAA-type core" evidence="1">
    <location>
        <begin position="26"/>
        <end position="337"/>
    </location>
</feature>
<dbReference type="PIRSF" id="PIRSF029347">
    <property type="entry name" value="RecF"/>
    <property type="match status" value="1"/>
</dbReference>
<dbReference type="EMBL" id="JACJPW010000125">
    <property type="protein sequence ID" value="MBD2185508.1"/>
    <property type="molecule type" value="Genomic_DNA"/>
</dbReference>
<dbReference type="InterPro" id="IPR014555">
    <property type="entry name" value="RecF-like"/>
</dbReference>
<reference evidence="2" key="1">
    <citation type="journal article" date="2015" name="ISME J.">
        <title>Draft Genome Sequence of Streptomyces incarnatus NRRL8089, which Produces the Nucleoside Antibiotic Sinefungin.</title>
        <authorList>
            <person name="Oshima K."/>
            <person name="Hattori M."/>
            <person name="Shimizu H."/>
            <person name="Fukuda K."/>
            <person name="Nemoto M."/>
            <person name="Inagaki K."/>
            <person name="Tamura T."/>
        </authorList>
    </citation>
    <scope>NUCLEOTIDE SEQUENCE</scope>
    <source>
        <strain evidence="2">FACHB-1375</strain>
    </source>
</reference>
<dbReference type="GO" id="GO:0006302">
    <property type="term" value="P:double-strand break repair"/>
    <property type="evidence" value="ECO:0007669"/>
    <property type="project" value="TreeGrafter"/>
</dbReference>
<gene>
    <name evidence="2" type="ORF">H6G03_31300</name>
</gene>
<dbReference type="AlphaFoldDB" id="A0A926VLK9"/>
<dbReference type="PANTHER" id="PTHR32182">
    <property type="entry name" value="DNA REPLICATION AND REPAIR PROTEIN RECF"/>
    <property type="match status" value="1"/>
</dbReference>
<sequence length="397" mass="45347">MPNQLTRLQIKNFRSLADVDIATESLNVLFGPNGAGKSTFLDTIWFVRDCAIRGVDLASSERDHGIGLLWDGSDEGENISIAIQTESAKYEVSFGYSSGRIEPFVGERLQSKHRDTYVIDRKIGSDKSSFYHLKSEQLEVSVLRDPEKLALTRYVGLEDSDSAASDIDNLLRRLRSYQSRSASLFKIKRFGSESDFGERLQDRCENLWSVLRNLHDRRVIDDRYDTIIDFMRQSFPSFDDLFFEQTGRYTVYANFIDKRRRKPIRASGVSDGHLQMLINLTALFSEGKDRYSLILFDEPEISLHPWSLAVFGKAVKLATERWNKQVFIATHSPVLISQFEPENILAAEVDEMGRTVMKRVSEIEGIQDLLEEYATGSLYMAEMIAPQSKSPFEEEAE</sequence>
<organism evidence="2 3">
    <name type="scientific">Aerosakkonema funiforme FACHB-1375</name>
    <dbReference type="NCBI Taxonomy" id="2949571"/>
    <lineage>
        <taxon>Bacteria</taxon>
        <taxon>Bacillati</taxon>
        <taxon>Cyanobacteriota</taxon>
        <taxon>Cyanophyceae</taxon>
        <taxon>Oscillatoriophycideae</taxon>
        <taxon>Aerosakkonematales</taxon>
        <taxon>Aerosakkonemataceae</taxon>
        <taxon>Aerosakkonema</taxon>
    </lineage>
</organism>
<reference evidence="2" key="2">
    <citation type="submission" date="2020-08" db="EMBL/GenBank/DDBJ databases">
        <authorList>
            <person name="Chen M."/>
            <person name="Teng W."/>
            <person name="Zhao L."/>
            <person name="Hu C."/>
            <person name="Zhou Y."/>
            <person name="Han B."/>
            <person name="Song L."/>
            <person name="Shu W."/>
        </authorList>
    </citation>
    <scope>NUCLEOTIDE SEQUENCE</scope>
    <source>
        <strain evidence="2">FACHB-1375</strain>
    </source>
</reference>
<dbReference type="Proteomes" id="UP000641646">
    <property type="component" value="Unassembled WGS sequence"/>
</dbReference>
<dbReference type="Gene3D" id="3.40.50.300">
    <property type="entry name" value="P-loop containing nucleotide triphosphate hydrolases"/>
    <property type="match status" value="1"/>
</dbReference>
<dbReference type="GO" id="GO:0000731">
    <property type="term" value="P:DNA synthesis involved in DNA repair"/>
    <property type="evidence" value="ECO:0007669"/>
    <property type="project" value="TreeGrafter"/>
</dbReference>
<proteinExistence type="predicted"/>
<name>A0A926VLK9_9CYAN</name>
<protein>
    <submittedName>
        <fullName evidence="2">AAA family ATPase</fullName>
    </submittedName>
</protein>
<accession>A0A926VLK9</accession>
<dbReference type="Pfam" id="PF13304">
    <property type="entry name" value="AAA_21"/>
    <property type="match status" value="1"/>
</dbReference>
<evidence type="ECO:0000313" key="3">
    <source>
        <dbReference type="Proteomes" id="UP000641646"/>
    </source>
</evidence>
<comment type="caution">
    <text evidence="2">The sequence shown here is derived from an EMBL/GenBank/DDBJ whole genome shotgun (WGS) entry which is preliminary data.</text>
</comment>
<evidence type="ECO:0000313" key="2">
    <source>
        <dbReference type="EMBL" id="MBD2185508.1"/>
    </source>
</evidence>
<dbReference type="SUPFAM" id="SSF52540">
    <property type="entry name" value="P-loop containing nucleoside triphosphate hydrolases"/>
    <property type="match status" value="1"/>
</dbReference>
<evidence type="ECO:0000259" key="1">
    <source>
        <dbReference type="Pfam" id="PF13304"/>
    </source>
</evidence>
<dbReference type="InterPro" id="IPR003959">
    <property type="entry name" value="ATPase_AAA_core"/>
</dbReference>
<dbReference type="GO" id="GO:0005524">
    <property type="term" value="F:ATP binding"/>
    <property type="evidence" value="ECO:0007669"/>
    <property type="project" value="InterPro"/>
</dbReference>
<dbReference type="InterPro" id="IPR027417">
    <property type="entry name" value="P-loop_NTPase"/>
</dbReference>
<dbReference type="PANTHER" id="PTHR32182:SF22">
    <property type="entry name" value="ATP-DEPENDENT ENDONUCLEASE, OLD FAMILY-RELATED"/>
    <property type="match status" value="1"/>
</dbReference>